<feature type="transmembrane region" description="Helical" evidence="10">
    <location>
        <begin position="359"/>
        <end position="380"/>
    </location>
</feature>
<dbReference type="PROSITE" id="PS50113">
    <property type="entry name" value="PAC"/>
    <property type="match status" value="1"/>
</dbReference>
<keyword evidence="10" id="KW-0472">Membrane</keyword>
<evidence type="ECO:0000256" key="3">
    <source>
        <dbReference type="ARBA" id="ARBA00022553"/>
    </source>
</evidence>
<dbReference type="Gene3D" id="1.10.287.130">
    <property type="match status" value="1"/>
</dbReference>
<evidence type="ECO:0000256" key="2">
    <source>
        <dbReference type="ARBA" id="ARBA00012438"/>
    </source>
</evidence>
<dbReference type="InterPro" id="IPR003594">
    <property type="entry name" value="HATPase_dom"/>
</dbReference>
<dbReference type="Proteomes" id="UP000184603">
    <property type="component" value="Unassembled WGS sequence"/>
</dbReference>
<evidence type="ECO:0000256" key="5">
    <source>
        <dbReference type="ARBA" id="ARBA00022741"/>
    </source>
</evidence>
<gene>
    <name evidence="14" type="ORF">SAMN02745220_02671</name>
</gene>
<dbReference type="InterPro" id="IPR000014">
    <property type="entry name" value="PAS"/>
</dbReference>
<dbReference type="Gene3D" id="3.40.50.2300">
    <property type="match status" value="3"/>
</dbReference>
<keyword evidence="6" id="KW-0418">Kinase</keyword>
<evidence type="ECO:0000313" key="15">
    <source>
        <dbReference type="Proteomes" id="UP000184603"/>
    </source>
</evidence>
<dbReference type="Pfam" id="PF08448">
    <property type="entry name" value="PAS_4"/>
    <property type="match status" value="1"/>
</dbReference>
<dbReference type="InterPro" id="IPR005467">
    <property type="entry name" value="His_kinase_dom"/>
</dbReference>
<evidence type="ECO:0000259" key="11">
    <source>
        <dbReference type="PROSITE" id="PS50109"/>
    </source>
</evidence>
<comment type="catalytic activity">
    <reaction evidence="1">
        <text>ATP + protein L-histidine = ADP + protein N-phospho-L-histidine.</text>
        <dbReference type="EC" id="2.7.13.3"/>
    </reaction>
</comment>
<organism evidence="14 15">
    <name type="scientific">Desulfopila aestuarii DSM 18488</name>
    <dbReference type="NCBI Taxonomy" id="1121416"/>
    <lineage>
        <taxon>Bacteria</taxon>
        <taxon>Pseudomonadati</taxon>
        <taxon>Thermodesulfobacteriota</taxon>
        <taxon>Desulfobulbia</taxon>
        <taxon>Desulfobulbales</taxon>
        <taxon>Desulfocapsaceae</taxon>
        <taxon>Desulfopila</taxon>
    </lineage>
</organism>
<dbReference type="CDD" id="cd00082">
    <property type="entry name" value="HisKA"/>
    <property type="match status" value="1"/>
</dbReference>
<dbReference type="PROSITE" id="PS50109">
    <property type="entry name" value="HIS_KIN"/>
    <property type="match status" value="1"/>
</dbReference>
<dbReference type="AlphaFoldDB" id="A0A1M7Y8Y7"/>
<feature type="domain" description="PAC" evidence="13">
    <location>
        <begin position="470"/>
        <end position="522"/>
    </location>
</feature>
<keyword evidence="4" id="KW-0808">Transferase</keyword>
<evidence type="ECO:0000256" key="6">
    <source>
        <dbReference type="ARBA" id="ARBA00022777"/>
    </source>
</evidence>
<keyword evidence="5" id="KW-0547">Nucleotide-binding</keyword>
<dbReference type="SUPFAM" id="SSF55874">
    <property type="entry name" value="ATPase domain of HSP90 chaperone/DNA topoisomerase II/histidine kinase"/>
    <property type="match status" value="1"/>
</dbReference>
<accession>A0A1M7Y8Y7</accession>
<evidence type="ECO:0000313" key="14">
    <source>
        <dbReference type="EMBL" id="SHO49069.1"/>
    </source>
</evidence>
<keyword evidence="7" id="KW-0067">ATP-binding</keyword>
<sequence>MTYQDVIKRYTMITVQLSRRIQTLFLLVLLLLLFFPWPALAQKLKKNVLYLNSYHDGYQWSDQVLEGVRKVLNQSDFKIDLQIEYLDAKKYNYEYIKPRLYTLYREKFKDEKFDIIIVSDNDALSFIQEFKEDLFGNVPVVFCGINGIETVDLSQKNITGVIENFDLARTLKIARKLHPDKKRMIVFGDDSVTGHAIANQVEQQVRVSDPDLDVEIWVSLSLEETKERVKQLPDDTFLFFTPWYQTIKGRFYTTEEVMKEIYAHSSVPMYTAWEFLLGHGVVGGRLLSGSQHGETAARMALRILNGEPADTIPIELEPTGLYMFDYDVMKRLNIDQKLLPEDSIIINSPTIFYELSKELFWTIMVSFLLLLTALLSLLIAMTERRKVERKALEQLSFLETLMDTIPQLVSWKDGQGRYLGANRSFTEFFGVESPEKMVMNTATDIISDPDYCRWSMATDYAVANQHKAFRKVRRKIVDHNGVRGWLEVNKVPLLDQAGKIVGVLSTAENITKEQNLEKQLIQSQKMEAIGTLAGGIAHDFNNILTSIINSTELALGDVDPDSQTAKDLQRVLKAARRGGRVVKQILSFSRPSSEGFRPTDISVVIQEVLSLIDASLPANINVEVDVSHNSMIVDSDPTQIHQVILNLCTNAFHALREKGGLLRIQLADAVLDQEKSGVMNIPQGNYVKMTISDTGHGIDASIIDNIFDPFFSTKDITEGTGLGLAVVHGIIKGHKGGIQVQSVSGEGTTFEIYLPKSGDTDILSDQDAISTPSEALSILFVEDDEDQLNSVPRILRDMGHRVEALRDPLVALERALSEPRDIDIIITDYDMPTMNGAQLAEKLEKFPVILVSGREDAISAGKNHPNIIRILIKPYDRHDLKKALSAVHDKE</sequence>
<keyword evidence="15" id="KW-1185">Reference proteome</keyword>
<dbReference type="SUPFAM" id="SSF52172">
    <property type="entry name" value="CheY-like"/>
    <property type="match status" value="1"/>
</dbReference>
<keyword evidence="10" id="KW-1133">Transmembrane helix</keyword>
<proteinExistence type="predicted"/>
<keyword evidence="8" id="KW-0902">Two-component regulatory system</keyword>
<dbReference type="InterPro" id="IPR003661">
    <property type="entry name" value="HisK_dim/P_dom"/>
</dbReference>
<dbReference type="SUPFAM" id="SSF47384">
    <property type="entry name" value="Homodimeric domain of signal transducing histidine kinase"/>
    <property type="match status" value="1"/>
</dbReference>
<dbReference type="InterPro" id="IPR001789">
    <property type="entry name" value="Sig_transdc_resp-reg_receiver"/>
</dbReference>
<evidence type="ECO:0000259" key="13">
    <source>
        <dbReference type="PROSITE" id="PS50113"/>
    </source>
</evidence>
<dbReference type="PANTHER" id="PTHR43065">
    <property type="entry name" value="SENSOR HISTIDINE KINASE"/>
    <property type="match status" value="1"/>
</dbReference>
<dbReference type="GO" id="GO:0000155">
    <property type="term" value="F:phosphorelay sensor kinase activity"/>
    <property type="evidence" value="ECO:0007669"/>
    <property type="project" value="InterPro"/>
</dbReference>
<feature type="domain" description="Histidine kinase" evidence="11">
    <location>
        <begin position="535"/>
        <end position="758"/>
    </location>
</feature>
<dbReference type="PRINTS" id="PR00344">
    <property type="entry name" value="BCTRLSENSOR"/>
</dbReference>
<dbReference type="InterPro" id="IPR000700">
    <property type="entry name" value="PAS-assoc_C"/>
</dbReference>
<dbReference type="Pfam" id="PF00512">
    <property type="entry name" value="HisKA"/>
    <property type="match status" value="1"/>
</dbReference>
<dbReference type="InterPro" id="IPR035965">
    <property type="entry name" value="PAS-like_dom_sf"/>
</dbReference>
<evidence type="ECO:0000256" key="8">
    <source>
        <dbReference type="ARBA" id="ARBA00023012"/>
    </source>
</evidence>
<dbReference type="EMBL" id="FRFE01000012">
    <property type="protein sequence ID" value="SHO49069.1"/>
    <property type="molecule type" value="Genomic_DNA"/>
</dbReference>
<name>A0A1M7Y8Y7_9BACT</name>
<dbReference type="SMART" id="SM00388">
    <property type="entry name" value="HisKA"/>
    <property type="match status" value="1"/>
</dbReference>
<dbReference type="SMART" id="SM00387">
    <property type="entry name" value="HATPase_c"/>
    <property type="match status" value="1"/>
</dbReference>
<dbReference type="Gene3D" id="3.30.450.20">
    <property type="entry name" value="PAS domain"/>
    <property type="match status" value="1"/>
</dbReference>
<dbReference type="NCBIfam" id="TIGR00229">
    <property type="entry name" value="sensory_box"/>
    <property type="match status" value="1"/>
</dbReference>
<feature type="domain" description="Response regulatory" evidence="12">
    <location>
        <begin position="777"/>
        <end position="888"/>
    </location>
</feature>
<keyword evidence="10" id="KW-0812">Transmembrane</keyword>
<dbReference type="SMART" id="SM00448">
    <property type="entry name" value="REC"/>
    <property type="match status" value="1"/>
</dbReference>
<evidence type="ECO:0000256" key="7">
    <source>
        <dbReference type="ARBA" id="ARBA00022840"/>
    </source>
</evidence>
<feature type="modified residue" description="4-aspartylphosphate" evidence="9">
    <location>
        <position position="828"/>
    </location>
</feature>
<dbReference type="Pfam" id="PF00072">
    <property type="entry name" value="Response_reg"/>
    <property type="match status" value="1"/>
</dbReference>
<dbReference type="InterPro" id="IPR007487">
    <property type="entry name" value="ABC_transpt-TYRBP-like"/>
</dbReference>
<dbReference type="InterPro" id="IPR036097">
    <property type="entry name" value="HisK_dim/P_sf"/>
</dbReference>
<dbReference type="PROSITE" id="PS50110">
    <property type="entry name" value="RESPONSE_REGULATORY"/>
    <property type="match status" value="1"/>
</dbReference>
<protein>
    <recommendedName>
        <fullName evidence="2">histidine kinase</fullName>
        <ecNumber evidence="2">2.7.13.3</ecNumber>
    </recommendedName>
</protein>
<dbReference type="EC" id="2.7.13.3" evidence="2"/>
<dbReference type="Gene3D" id="3.30.565.10">
    <property type="entry name" value="Histidine kinase-like ATPase, C-terminal domain"/>
    <property type="match status" value="1"/>
</dbReference>
<dbReference type="Pfam" id="PF02518">
    <property type="entry name" value="HATPase_c"/>
    <property type="match status" value="1"/>
</dbReference>
<evidence type="ECO:0000256" key="4">
    <source>
        <dbReference type="ARBA" id="ARBA00022679"/>
    </source>
</evidence>
<dbReference type="InterPro" id="IPR004358">
    <property type="entry name" value="Sig_transdc_His_kin-like_C"/>
</dbReference>
<dbReference type="InterPro" id="IPR036890">
    <property type="entry name" value="HATPase_C_sf"/>
</dbReference>
<dbReference type="STRING" id="1121416.SAMN02745220_02671"/>
<dbReference type="InterPro" id="IPR011006">
    <property type="entry name" value="CheY-like_superfamily"/>
</dbReference>
<keyword evidence="3 9" id="KW-0597">Phosphoprotein</keyword>
<dbReference type="PANTHER" id="PTHR43065:SF46">
    <property type="entry name" value="C4-DICARBOXYLATE TRANSPORT SENSOR PROTEIN DCTB"/>
    <property type="match status" value="1"/>
</dbReference>
<dbReference type="GO" id="GO:0005524">
    <property type="term" value="F:ATP binding"/>
    <property type="evidence" value="ECO:0007669"/>
    <property type="project" value="UniProtKB-KW"/>
</dbReference>
<evidence type="ECO:0000256" key="1">
    <source>
        <dbReference type="ARBA" id="ARBA00000085"/>
    </source>
</evidence>
<evidence type="ECO:0000259" key="12">
    <source>
        <dbReference type="PROSITE" id="PS50110"/>
    </source>
</evidence>
<dbReference type="SUPFAM" id="SSF55785">
    <property type="entry name" value="PYP-like sensor domain (PAS domain)"/>
    <property type="match status" value="1"/>
</dbReference>
<evidence type="ECO:0000256" key="10">
    <source>
        <dbReference type="SAM" id="Phobius"/>
    </source>
</evidence>
<dbReference type="Pfam" id="PF04392">
    <property type="entry name" value="ABC_sub_bind"/>
    <property type="match status" value="1"/>
</dbReference>
<evidence type="ECO:0000256" key="9">
    <source>
        <dbReference type="PROSITE-ProRule" id="PRU00169"/>
    </source>
</evidence>
<dbReference type="CDD" id="cd00130">
    <property type="entry name" value="PAS"/>
    <property type="match status" value="1"/>
</dbReference>
<dbReference type="InterPro" id="IPR013656">
    <property type="entry name" value="PAS_4"/>
</dbReference>
<reference evidence="14 15" key="1">
    <citation type="submission" date="2016-12" db="EMBL/GenBank/DDBJ databases">
        <authorList>
            <person name="Song W.-J."/>
            <person name="Kurnit D.M."/>
        </authorList>
    </citation>
    <scope>NUCLEOTIDE SEQUENCE [LARGE SCALE GENOMIC DNA]</scope>
    <source>
        <strain evidence="14 15">DSM 18488</strain>
    </source>
</reference>